<dbReference type="RefSeq" id="WP_161831800.1">
    <property type="nucleotide sequence ID" value="NZ_AP028127.1"/>
</dbReference>
<dbReference type="PANTHER" id="PTHR33169:SF24">
    <property type="entry name" value="TRANSCRIPTIONAL REGULATOR, PADR FAMILY"/>
    <property type="match status" value="1"/>
</dbReference>
<dbReference type="EMBL" id="AP028127">
    <property type="protein sequence ID" value="BEH89938.1"/>
    <property type="molecule type" value="Genomic_DNA"/>
</dbReference>
<dbReference type="Pfam" id="PF03551">
    <property type="entry name" value="PadR"/>
    <property type="match status" value="1"/>
</dbReference>
<name>A0ABM8IK37_9FIRM</name>
<keyword evidence="3" id="KW-1185">Reference proteome</keyword>
<dbReference type="InterPro" id="IPR036390">
    <property type="entry name" value="WH_DNA-bd_sf"/>
</dbReference>
<dbReference type="InterPro" id="IPR052509">
    <property type="entry name" value="Metal_resp_DNA-bind_regulator"/>
</dbReference>
<feature type="domain" description="Transcription regulator PadR N-terminal" evidence="1">
    <location>
        <begin position="14"/>
        <end position="83"/>
    </location>
</feature>
<dbReference type="Proteomes" id="UP001432099">
    <property type="component" value="Chromosome"/>
</dbReference>
<dbReference type="InterPro" id="IPR036388">
    <property type="entry name" value="WH-like_DNA-bd_sf"/>
</dbReference>
<dbReference type="Gene3D" id="1.10.10.10">
    <property type="entry name" value="Winged helix-like DNA-binding domain superfamily/Winged helix DNA-binding domain"/>
    <property type="match status" value="1"/>
</dbReference>
<dbReference type="PANTHER" id="PTHR33169">
    <property type="entry name" value="PADR-FAMILY TRANSCRIPTIONAL REGULATOR"/>
    <property type="match status" value="1"/>
</dbReference>
<proteinExistence type="predicted"/>
<dbReference type="InterPro" id="IPR005149">
    <property type="entry name" value="Tscrpt_reg_PadR_N"/>
</dbReference>
<reference evidence="2" key="1">
    <citation type="journal article" date="2024" name="Int. J. Syst. Evol. Microbiol.">
        <title>Turicibacter faecis sp. nov., isolated from faeces of heart failure mouse model.</title>
        <authorList>
            <person name="Imamura Y."/>
            <person name="Motooka D."/>
            <person name="Nakajima Y."/>
            <person name="Ito S."/>
            <person name="Kitakaze M."/>
            <person name="Iida T."/>
            <person name="Nakamura S."/>
        </authorList>
    </citation>
    <scope>NUCLEOTIDE SEQUENCE</scope>
    <source>
        <strain evidence="2">TC023</strain>
    </source>
</reference>
<protein>
    <submittedName>
        <fullName evidence="2">PadR family transcriptional regulator</fullName>
    </submittedName>
</protein>
<accession>A0ABM8IK37</accession>
<evidence type="ECO:0000313" key="3">
    <source>
        <dbReference type="Proteomes" id="UP001432099"/>
    </source>
</evidence>
<evidence type="ECO:0000313" key="2">
    <source>
        <dbReference type="EMBL" id="BEH89938.1"/>
    </source>
</evidence>
<dbReference type="SUPFAM" id="SSF46785">
    <property type="entry name" value="Winged helix' DNA-binding domain"/>
    <property type="match status" value="1"/>
</dbReference>
<gene>
    <name evidence="2" type="ORF">T23_00400</name>
</gene>
<sequence length="104" mass="12284">MNAQYKKGVLELCVLRLIKRRDLYGYEMVQQVSLYIEVTESTIYPLLRRLTKEGYLQTYNKASSEGPTRKYYSMTVEGEVYLTTLLKEWNQMVESVQRLLEEGD</sequence>
<organism evidence="2 3">
    <name type="scientific">Turicibacter faecis</name>
    <dbReference type="NCBI Taxonomy" id="2963365"/>
    <lineage>
        <taxon>Bacteria</taxon>
        <taxon>Bacillati</taxon>
        <taxon>Bacillota</taxon>
        <taxon>Erysipelotrichia</taxon>
        <taxon>Erysipelotrichales</taxon>
        <taxon>Turicibacteraceae</taxon>
        <taxon>Turicibacter</taxon>
    </lineage>
</organism>
<evidence type="ECO:0000259" key="1">
    <source>
        <dbReference type="Pfam" id="PF03551"/>
    </source>
</evidence>